<keyword evidence="18" id="KW-0808">Transferase</keyword>
<dbReference type="GO" id="GO:0005886">
    <property type="term" value="C:plasma membrane"/>
    <property type="evidence" value="ECO:0007669"/>
    <property type="project" value="UniProtKB-SubCell"/>
</dbReference>
<keyword evidence="11 17" id="KW-0472">Membrane</keyword>
<evidence type="ECO:0000256" key="1">
    <source>
        <dbReference type="ARBA" id="ARBA00004651"/>
    </source>
</evidence>
<evidence type="ECO:0000313" key="19">
    <source>
        <dbReference type="Proteomes" id="UP000002620"/>
    </source>
</evidence>
<gene>
    <name evidence="17" type="primary">uppP</name>
    <name evidence="18" type="ordered locus">Adeg_1845</name>
</gene>
<accession>C9R9F0</accession>
<evidence type="ECO:0000256" key="11">
    <source>
        <dbReference type="ARBA" id="ARBA00023136"/>
    </source>
</evidence>
<reference evidence="18 19" key="1">
    <citation type="submission" date="2009-10" db="EMBL/GenBank/DDBJ databases">
        <title>Complete sequence of chromosome of Ammonifex degensii KC4.</title>
        <authorList>
            <consortium name="US DOE Joint Genome Institute"/>
            <person name="Kerfeld C."/>
            <person name="Goodner B."/>
            <person name="Huber H."/>
            <person name="Stetter K."/>
            <person name="Lucas S."/>
            <person name="Copeland A."/>
            <person name="Lapidus A."/>
            <person name="Glavina del Rio T."/>
            <person name="Dalin E."/>
            <person name="Tice H."/>
            <person name="Bruce D."/>
            <person name="Goodwin L."/>
            <person name="Pitluck S."/>
            <person name="Saunders E."/>
            <person name="Brettin T."/>
            <person name="Detter J.C."/>
            <person name="Han C."/>
            <person name="Larimer F."/>
            <person name="Land M."/>
            <person name="Hauser L."/>
            <person name="Kyrpides N."/>
            <person name="Ovchinnikova G."/>
            <person name="Richardson P."/>
        </authorList>
    </citation>
    <scope>NUCLEOTIDE SEQUENCE [LARGE SCALE GENOMIC DNA]</scope>
    <source>
        <strain evidence="19">DSM 10501 / KC4</strain>
    </source>
</reference>
<keyword evidence="10 17" id="KW-1133">Transmembrane helix</keyword>
<comment type="miscellaneous">
    <text evidence="17">Bacitracin is thought to be involved in the inhibition of peptidoglycan synthesis by sequestering undecaprenyl diphosphate, thereby reducing the pool of lipid carrier available.</text>
</comment>
<evidence type="ECO:0000256" key="17">
    <source>
        <dbReference type="HAMAP-Rule" id="MF_01006"/>
    </source>
</evidence>
<dbReference type="PANTHER" id="PTHR30622:SF4">
    <property type="entry name" value="UNDECAPRENYL-DIPHOSPHATASE"/>
    <property type="match status" value="1"/>
</dbReference>
<dbReference type="GO" id="GO:0008360">
    <property type="term" value="P:regulation of cell shape"/>
    <property type="evidence" value="ECO:0007669"/>
    <property type="project" value="UniProtKB-KW"/>
</dbReference>
<dbReference type="Proteomes" id="UP000002620">
    <property type="component" value="Chromosome"/>
</dbReference>
<keyword evidence="8 17" id="KW-0133">Cell shape</keyword>
<evidence type="ECO:0000256" key="4">
    <source>
        <dbReference type="ARBA" id="ARBA00021581"/>
    </source>
</evidence>
<dbReference type="Pfam" id="PF02673">
    <property type="entry name" value="BacA"/>
    <property type="match status" value="1"/>
</dbReference>
<evidence type="ECO:0000256" key="16">
    <source>
        <dbReference type="ARBA" id="ARBA00047594"/>
    </source>
</evidence>
<dbReference type="GO" id="GO:0071555">
    <property type="term" value="P:cell wall organization"/>
    <property type="evidence" value="ECO:0007669"/>
    <property type="project" value="UniProtKB-KW"/>
</dbReference>
<comment type="similarity">
    <text evidence="2 17">Belongs to the UppP family.</text>
</comment>
<comment type="catalytic activity">
    <reaction evidence="16 17">
        <text>di-trans,octa-cis-undecaprenyl diphosphate + H2O = di-trans,octa-cis-undecaprenyl phosphate + phosphate + H(+)</text>
        <dbReference type="Rhea" id="RHEA:28094"/>
        <dbReference type="ChEBI" id="CHEBI:15377"/>
        <dbReference type="ChEBI" id="CHEBI:15378"/>
        <dbReference type="ChEBI" id="CHEBI:43474"/>
        <dbReference type="ChEBI" id="CHEBI:58405"/>
        <dbReference type="ChEBI" id="CHEBI:60392"/>
        <dbReference type="EC" id="3.6.1.27"/>
    </reaction>
</comment>
<keyword evidence="18" id="KW-0418">Kinase</keyword>
<evidence type="ECO:0000256" key="3">
    <source>
        <dbReference type="ARBA" id="ARBA00012374"/>
    </source>
</evidence>
<dbReference type="GO" id="GO:0050380">
    <property type="term" value="F:undecaprenyl-diphosphatase activity"/>
    <property type="evidence" value="ECO:0007669"/>
    <property type="project" value="UniProtKB-UniRule"/>
</dbReference>
<evidence type="ECO:0000256" key="2">
    <source>
        <dbReference type="ARBA" id="ARBA00010621"/>
    </source>
</evidence>
<evidence type="ECO:0000256" key="8">
    <source>
        <dbReference type="ARBA" id="ARBA00022960"/>
    </source>
</evidence>
<dbReference type="GO" id="GO:0009252">
    <property type="term" value="P:peptidoglycan biosynthetic process"/>
    <property type="evidence" value="ECO:0007669"/>
    <property type="project" value="UniProtKB-KW"/>
</dbReference>
<feature type="transmembrane region" description="Helical" evidence="17">
    <location>
        <begin position="147"/>
        <end position="173"/>
    </location>
</feature>
<dbReference type="KEGG" id="adg:Adeg_1845"/>
<comment type="function">
    <text evidence="17">Catalyzes the dephosphorylation of undecaprenyl diphosphate (UPP). Confers resistance to bacitracin.</text>
</comment>
<keyword evidence="6 17" id="KW-0812">Transmembrane</keyword>
<feature type="transmembrane region" description="Helical" evidence="17">
    <location>
        <begin position="81"/>
        <end position="99"/>
    </location>
</feature>
<feature type="transmembrane region" description="Helical" evidence="17">
    <location>
        <begin position="179"/>
        <end position="198"/>
    </location>
</feature>
<name>C9R9F0_AMMDK</name>
<evidence type="ECO:0000256" key="9">
    <source>
        <dbReference type="ARBA" id="ARBA00022984"/>
    </source>
</evidence>
<evidence type="ECO:0000256" key="7">
    <source>
        <dbReference type="ARBA" id="ARBA00022801"/>
    </source>
</evidence>
<dbReference type="HAMAP" id="MF_01006">
    <property type="entry name" value="Undec_diphosphatase"/>
    <property type="match status" value="1"/>
</dbReference>
<dbReference type="STRING" id="429009.Adeg_1845"/>
<feature type="transmembrane region" description="Helical" evidence="17">
    <location>
        <begin position="243"/>
        <end position="261"/>
    </location>
</feature>
<dbReference type="EC" id="3.6.1.27" evidence="3 17"/>
<dbReference type="OrthoDB" id="9808289at2"/>
<dbReference type="InterPro" id="IPR003824">
    <property type="entry name" value="UppP"/>
</dbReference>
<evidence type="ECO:0000256" key="14">
    <source>
        <dbReference type="ARBA" id="ARBA00032707"/>
    </source>
</evidence>
<dbReference type="EMBL" id="CP001785">
    <property type="protein sequence ID" value="ACX52929.1"/>
    <property type="molecule type" value="Genomic_DNA"/>
</dbReference>
<keyword evidence="7 17" id="KW-0378">Hydrolase</keyword>
<evidence type="ECO:0000256" key="13">
    <source>
        <dbReference type="ARBA" id="ARBA00023316"/>
    </source>
</evidence>
<dbReference type="eggNOG" id="COG1968">
    <property type="taxonomic scope" value="Bacteria"/>
</dbReference>
<feature type="transmembrane region" description="Helical" evidence="17">
    <location>
        <begin position="210"/>
        <end position="231"/>
    </location>
</feature>
<keyword evidence="9 17" id="KW-0573">Peptidoglycan synthesis</keyword>
<dbReference type="RefSeq" id="WP_015739806.1">
    <property type="nucleotide sequence ID" value="NC_013385.1"/>
</dbReference>
<feature type="transmembrane region" description="Helical" evidence="17">
    <location>
        <begin position="7"/>
        <end position="34"/>
    </location>
</feature>
<evidence type="ECO:0000313" key="18">
    <source>
        <dbReference type="EMBL" id="ACX52929.1"/>
    </source>
</evidence>
<dbReference type="PANTHER" id="PTHR30622">
    <property type="entry name" value="UNDECAPRENYL-DIPHOSPHATASE"/>
    <property type="match status" value="1"/>
</dbReference>
<evidence type="ECO:0000256" key="15">
    <source>
        <dbReference type="ARBA" id="ARBA00032932"/>
    </source>
</evidence>
<dbReference type="GO" id="GO:0016301">
    <property type="term" value="F:kinase activity"/>
    <property type="evidence" value="ECO:0007669"/>
    <property type="project" value="UniProtKB-KW"/>
</dbReference>
<keyword evidence="19" id="KW-1185">Reference proteome</keyword>
<evidence type="ECO:0000256" key="10">
    <source>
        <dbReference type="ARBA" id="ARBA00022989"/>
    </source>
</evidence>
<evidence type="ECO:0000256" key="12">
    <source>
        <dbReference type="ARBA" id="ARBA00023251"/>
    </source>
</evidence>
<dbReference type="GO" id="GO:0046677">
    <property type="term" value="P:response to antibiotic"/>
    <property type="evidence" value="ECO:0007669"/>
    <property type="project" value="UniProtKB-UniRule"/>
</dbReference>
<keyword evidence="12 17" id="KW-0046">Antibiotic resistance</keyword>
<sequence>MGIVEAIVLGVVQGLGEFLPISSSAHLVLVPWLFNWPDPGLTFDVALHLGTLIAVVAYFWRDWLELIRKGFRQASSREGRLFWYVVLATTPGGLAGLALEHQAETVFRTPWLVGLMLILMGLLLYLADQKGRRQINLWGIRWQEALLIGLAQAFAIIPGVSRSGVTIAAARALGINREAATRFSFLLSTPIILGAGILKLKDLSPGDLDLFFFSGVVAAAVTGFAAIAFLLRFVTTHNFNVFVWYRFLLGAGVILIFLLRLH</sequence>
<protein>
    <recommendedName>
        <fullName evidence="4 17">Undecaprenyl-diphosphatase</fullName>
        <ecNumber evidence="3 17">3.6.1.27</ecNumber>
    </recommendedName>
    <alternativeName>
        <fullName evidence="15 17">Bacitracin resistance protein</fullName>
    </alternativeName>
    <alternativeName>
        <fullName evidence="14 17">Undecaprenyl pyrophosphate phosphatase</fullName>
    </alternativeName>
</protein>
<dbReference type="AlphaFoldDB" id="C9R9F0"/>
<keyword evidence="13 17" id="KW-0961">Cell wall biogenesis/degradation</keyword>
<dbReference type="NCBIfam" id="TIGR00753">
    <property type="entry name" value="undec_PP_bacA"/>
    <property type="match status" value="1"/>
</dbReference>
<organism evidence="18 19">
    <name type="scientific">Ammonifex degensii (strain DSM 10501 / KC4)</name>
    <dbReference type="NCBI Taxonomy" id="429009"/>
    <lineage>
        <taxon>Bacteria</taxon>
        <taxon>Bacillati</taxon>
        <taxon>Bacillota</taxon>
        <taxon>Clostridia</taxon>
        <taxon>Thermoanaerobacterales</taxon>
        <taxon>Thermoanaerobacteraceae</taxon>
        <taxon>Ammonifex</taxon>
    </lineage>
</organism>
<comment type="subcellular location">
    <subcellularLocation>
        <location evidence="1 17">Cell membrane</location>
        <topology evidence="1 17">Multi-pass membrane protein</topology>
    </subcellularLocation>
</comment>
<evidence type="ECO:0000256" key="5">
    <source>
        <dbReference type="ARBA" id="ARBA00022475"/>
    </source>
</evidence>
<feature type="transmembrane region" description="Helical" evidence="17">
    <location>
        <begin position="111"/>
        <end position="127"/>
    </location>
</feature>
<evidence type="ECO:0000256" key="6">
    <source>
        <dbReference type="ARBA" id="ARBA00022692"/>
    </source>
</evidence>
<keyword evidence="5 17" id="KW-1003">Cell membrane</keyword>
<feature type="transmembrane region" description="Helical" evidence="17">
    <location>
        <begin position="40"/>
        <end position="60"/>
    </location>
</feature>
<dbReference type="HOGENOM" id="CLU_060296_1_0_9"/>
<proteinExistence type="inferred from homology"/>